<dbReference type="RefSeq" id="XP_067518094.1">
    <property type="nucleotide sequence ID" value="XM_067661993.1"/>
</dbReference>
<dbReference type="GeneID" id="93614374"/>
<feature type="transmembrane region" description="Helical" evidence="8">
    <location>
        <begin position="657"/>
        <end position="676"/>
    </location>
</feature>
<evidence type="ECO:0000256" key="3">
    <source>
        <dbReference type="ARBA" id="ARBA00022692"/>
    </source>
</evidence>
<gene>
    <name evidence="10" type="ORF">RO3G_07403</name>
</gene>
<dbReference type="eggNOG" id="KOG0061">
    <property type="taxonomic scope" value="Eukaryota"/>
</dbReference>
<feature type="transmembrane region" description="Helical" evidence="8">
    <location>
        <begin position="569"/>
        <end position="589"/>
    </location>
</feature>
<evidence type="ECO:0000256" key="4">
    <source>
        <dbReference type="ARBA" id="ARBA00022741"/>
    </source>
</evidence>
<keyword evidence="7 8" id="KW-0472">Membrane</keyword>
<evidence type="ECO:0000256" key="7">
    <source>
        <dbReference type="ARBA" id="ARBA00023136"/>
    </source>
</evidence>
<keyword evidence="6 8" id="KW-1133">Transmembrane helix</keyword>
<dbReference type="InterPro" id="IPR027417">
    <property type="entry name" value="P-loop_NTPase"/>
</dbReference>
<dbReference type="GO" id="GO:0140359">
    <property type="term" value="F:ABC-type transporter activity"/>
    <property type="evidence" value="ECO:0007669"/>
    <property type="project" value="InterPro"/>
</dbReference>
<evidence type="ECO:0000259" key="9">
    <source>
        <dbReference type="PROSITE" id="PS50893"/>
    </source>
</evidence>
<organism evidence="10 11">
    <name type="scientific">Rhizopus delemar (strain RA 99-880 / ATCC MYA-4621 / FGSC 9543 / NRRL 43880)</name>
    <name type="common">Mucormycosis agent</name>
    <name type="synonym">Rhizopus arrhizus var. delemar</name>
    <dbReference type="NCBI Taxonomy" id="246409"/>
    <lineage>
        <taxon>Eukaryota</taxon>
        <taxon>Fungi</taxon>
        <taxon>Fungi incertae sedis</taxon>
        <taxon>Mucoromycota</taxon>
        <taxon>Mucoromycotina</taxon>
        <taxon>Mucoromycetes</taxon>
        <taxon>Mucorales</taxon>
        <taxon>Mucorineae</taxon>
        <taxon>Rhizopodaceae</taxon>
        <taxon>Rhizopus</taxon>
    </lineage>
</organism>
<dbReference type="SUPFAM" id="SSF52540">
    <property type="entry name" value="P-loop containing nucleoside triphosphate hydrolases"/>
    <property type="match status" value="1"/>
</dbReference>
<evidence type="ECO:0000313" key="11">
    <source>
        <dbReference type="Proteomes" id="UP000009138"/>
    </source>
</evidence>
<dbReference type="Pfam" id="PF00005">
    <property type="entry name" value="ABC_tran"/>
    <property type="match status" value="1"/>
</dbReference>
<feature type="transmembrane region" description="Helical" evidence="8">
    <location>
        <begin position="461"/>
        <end position="482"/>
    </location>
</feature>
<dbReference type="GO" id="GO:0005524">
    <property type="term" value="F:ATP binding"/>
    <property type="evidence" value="ECO:0007669"/>
    <property type="project" value="UniProtKB-KW"/>
</dbReference>
<reference evidence="10 11" key="1">
    <citation type="journal article" date="2009" name="PLoS Genet.">
        <title>Genomic analysis of the basal lineage fungus Rhizopus oryzae reveals a whole-genome duplication.</title>
        <authorList>
            <person name="Ma L.-J."/>
            <person name="Ibrahim A.S."/>
            <person name="Skory C."/>
            <person name="Grabherr M.G."/>
            <person name="Burger G."/>
            <person name="Butler M."/>
            <person name="Elias M."/>
            <person name="Idnurm A."/>
            <person name="Lang B.F."/>
            <person name="Sone T."/>
            <person name="Abe A."/>
            <person name="Calvo S.E."/>
            <person name="Corrochano L.M."/>
            <person name="Engels R."/>
            <person name="Fu J."/>
            <person name="Hansberg W."/>
            <person name="Kim J.-M."/>
            <person name="Kodira C.D."/>
            <person name="Koehrsen M.J."/>
            <person name="Liu B."/>
            <person name="Miranda-Saavedra D."/>
            <person name="O'Leary S."/>
            <person name="Ortiz-Castellanos L."/>
            <person name="Poulter R."/>
            <person name="Rodriguez-Romero J."/>
            <person name="Ruiz-Herrera J."/>
            <person name="Shen Y.-Q."/>
            <person name="Zeng Q."/>
            <person name="Galagan J."/>
            <person name="Birren B.W."/>
            <person name="Cuomo C.A."/>
            <person name="Wickes B.L."/>
        </authorList>
    </citation>
    <scope>NUCLEOTIDE SEQUENCE [LARGE SCALE GENOMIC DNA]</scope>
    <source>
        <strain evidence="11">RA 99-880 / ATCC MYA-4621 / FGSC 9543 / NRRL 43880</strain>
    </source>
</reference>
<dbReference type="Gene3D" id="3.40.50.300">
    <property type="entry name" value="P-loop containing nucleotide triphosphate hydrolases"/>
    <property type="match status" value="1"/>
</dbReference>
<dbReference type="InParanoid" id="I1C2L8"/>
<dbReference type="SMART" id="SM00382">
    <property type="entry name" value="AAA"/>
    <property type="match status" value="1"/>
</dbReference>
<dbReference type="PANTHER" id="PTHR48041:SF139">
    <property type="entry name" value="PROTEIN SCARLET"/>
    <property type="match status" value="1"/>
</dbReference>
<dbReference type="InterPro" id="IPR003593">
    <property type="entry name" value="AAA+_ATPase"/>
</dbReference>
<evidence type="ECO:0000256" key="5">
    <source>
        <dbReference type="ARBA" id="ARBA00022840"/>
    </source>
</evidence>
<name>I1C2L8_RHIO9</name>
<evidence type="ECO:0000256" key="2">
    <source>
        <dbReference type="ARBA" id="ARBA00022448"/>
    </source>
</evidence>
<dbReference type="PROSITE" id="PS00211">
    <property type="entry name" value="ABC_TRANSPORTER_1"/>
    <property type="match status" value="1"/>
</dbReference>
<proteinExistence type="predicted"/>
<feature type="domain" description="ABC transporter" evidence="9">
    <location>
        <begin position="122"/>
        <end position="362"/>
    </location>
</feature>
<dbReference type="OMA" id="WMFFAIS"/>
<keyword evidence="11" id="KW-1185">Reference proteome</keyword>
<dbReference type="InterPro" id="IPR017871">
    <property type="entry name" value="ABC_transporter-like_CS"/>
</dbReference>
<feature type="transmembrane region" description="Helical" evidence="8">
    <location>
        <begin position="536"/>
        <end position="562"/>
    </location>
</feature>
<dbReference type="OrthoDB" id="66620at2759"/>
<keyword evidence="3 8" id="KW-0812">Transmembrane</keyword>
<accession>I1C2L8</accession>
<dbReference type="Pfam" id="PF01061">
    <property type="entry name" value="ABC2_membrane"/>
    <property type="match status" value="1"/>
</dbReference>
<dbReference type="AlphaFoldDB" id="I1C2L8"/>
<evidence type="ECO:0000256" key="6">
    <source>
        <dbReference type="ARBA" id="ARBA00022989"/>
    </source>
</evidence>
<feature type="transmembrane region" description="Helical" evidence="8">
    <location>
        <begin position="503"/>
        <end position="530"/>
    </location>
</feature>
<dbReference type="CDD" id="cd03213">
    <property type="entry name" value="ABCG_EPDR"/>
    <property type="match status" value="1"/>
</dbReference>
<dbReference type="STRING" id="246409.I1C2L8"/>
<sequence>MSELVKNVKGPSEWYCENGKNCWYNEYSTLVSVFPDNIQLACDVGECANEQDFLDVGPIEQKFSSYTEVMIISAIFVACVLLYGVTKYTALKQRKIFGTRIQLTEDNNDDLSSYSSTAEVTLTFSEVSYTVNGKHILSNLSGYVEPGQMLAVMGPSGAGKSSLLDILARKHKRGVASGNILLNGVSPSVRQFRRLTGFVDQDDSLMGTLTVRETLTYAAMMRLPRQMPLQAKLKRVEEVIQELGISKIADSQIGMPGKRGISGGEKRRVSIGKELVTSPSLLFLDEPTSGLDAYNAGVVMECLHRLAHEGKRTIVVTIHQPRSNIYQMFDSLMLLSTGQMVLLFHLYLFSNCASNNCSVDLTMKRPDDLTSMHPDAPYNSSHINSSSRDQEELDLLSESNHTHYLFDSFVSSELYKTVEKRIGRSLNFIMNGYFCLQELSSICSLFWQVDVDLSGVQNRLGVLFFMCALLGFAATSSLDIFSNERILFMRERENGYYSPSAYFLAKIMFDIVPLRVIPPLVMGSICYYMIGLNPSLVIFAKFLLVLVLFNLAAAGLCMCFAIGIKSLSMANLIANLTILFSMLFGGFLLNKDHIPPVLSWLQHLSFFNYGYEALIVNELKDITLRDKSIADIQIPGPIILARFGFNGQAFWSDVTRLMIFVCFTLSCSFIFLKYLVKEKR</sequence>
<comment type="subcellular location">
    <subcellularLocation>
        <location evidence="1">Membrane</location>
        <topology evidence="1">Multi-pass membrane protein</topology>
    </subcellularLocation>
</comment>
<evidence type="ECO:0000256" key="8">
    <source>
        <dbReference type="SAM" id="Phobius"/>
    </source>
</evidence>
<dbReference type="InterPro" id="IPR003439">
    <property type="entry name" value="ABC_transporter-like_ATP-bd"/>
</dbReference>
<evidence type="ECO:0000256" key="1">
    <source>
        <dbReference type="ARBA" id="ARBA00004141"/>
    </source>
</evidence>
<dbReference type="EMBL" id="CH476736">
    <property type="protein sequence ID" value="EIE82698.1"/>
    <property type="molecule type" value="Genomic_DNA"/>
</dbReference>
<keyword evidence="5" id="KW-0067">ATP-binding</keyword>
<dbReference type="VEuPathDB" id="FungiDB:RO3G_07403"/>
<keyword evidence="4" id="KW-0547">Nucleotide-binding</keyword>
<dbReference type="PROSITE" id="PS50893">
    <property type="entry name" value="ABC_TRANSPORTER_2"/>
    <property type="match status" value="1"/>
</dbReference>
<protein>
    <recommendedName>
        <fullName evidence="9">ABC transporter domain-containing protein</fullName>
    </recommendedName>
</protein>
<keyword evidence="2" id="KW-0813">Transport</keyword>
<dbReference type="GO" id="GO:0016020">
    <property type="term" value="C:membrane"/>
    <property type="evidence" value="ECO:0007669"/>
    <property type="project" value="UniProtKB-SubCell"/>
</dbReference>
<feature type="transmembrane region" description="Helical" evidence="8">
    <location>
        <begin position="63"/>
        <end position="85"/>
    </location>
</feature>
<dbReference type="InterPro" id="IPR050352">
    <property type="entry name" value="ABCG_transporters"/>
</dbReference>
<dbReference type="GO" id="GO:0016887">
    <property type="term" value="F:ATP hydrolysis activity"/>
    <property type="evidence" value="ECO:0007669"/>
    <property type="project" value="InterPro"/>
</dbReference>
<dbReference type="Proteomes" id="UP000009138">
    <property type="component" value="Unassembled WGS sequence"/>
</dbReference>
<dbReference type="InterPro" id="IPR013525">
    <property type="entry name" value="ABC2_TM"/>
</dbReference>
<dbReference type="PANTHER" id="PTHR48041">
    <property type="entry name" value="ABC TRANSPORTER G FAMILY MEMBER 28"/>
    <property type="match status" value="1"/>
</dbReference>
<evidence type="ECO:0000313" key="10">
    <source>
        <dbReference type="EMBL" id="EIE82698.1"/>
    </source>
</evidence>